<evidence type="ECO:0000256" key="7">
    <source>
        <dbReference type="ARBA" id="ARBA00023136"/>
    </source>
</evidence>
<feature type="compositionally biased region" description="Basic and acidic residues" evidence="10">
    <location>
        <begin position="602"/>
        <end position="625"/>
    </location>
</feature>
<dbReference type="EMBL" id="PZQS01000014">
    <property type="protein sequence ID" value="PVD18453.1"/>
    <property type="molecule type" value="Genomic_DNA"/>
</dbReference>
<accession>A0A2T7NBB1</accession>
<dbReference type="InterPro" id="IPR004709">
    <property type="entry name" value="NaH_exchanger"/>
</dbReference>
<dbReference type="Pfam" id="PF00999">
    <property type="entry name" value="Na_H_Exchanger"/>
    <property type="match status" value="1"/>
</dbReference>
<evidence type="ECO:0000259" key="12">
    <source>
        <dbReference type="Pfam" id="PF00999"/>
    </source>
</evidence>
<dbReference type="PANTHER" id="PTHR10110">
    <property type="entry name" value="SODIUM/HYDROGEN EXCHANGER"/>
    <property type="match status" value="1"/>
</dbReference>
<name>A0A2T7NBB1_POMCA</name>
<feature type="transmembrane region" description="Helical" evidence="11">
    <location>
        <begin position="124"/>
        <end position="145"/>
    </location>
</feature>
<feature type="compositionally biased region" description="Basic and acidic residues" evidence="10">
    <location>
        <begin position="677"/>
        <end position="686"/>
    </location>
</feature>
<gene>
    <name evidence="13" type="ORF">C0Q70_21002</name>
</gene>
<dbReference type="GO" id="GO:0098719">
    <property type="term" value="P:sodium ion import across plasma membrane"/>
    <property type="evidence" value="ECO:0007669"/>
    <property type="project" value="TreeGrafter"/>
</dbReference>
<reference evidence="13 14" key="1">
    <citation type="submission" date="2018-04" db="EMBL/GenBank/DDBJ databases">
        <title>The genome of golden apple snail Pomacea canaliculata provides insight into stress tolerance and invasive adaptation.</title>
        <authorList>
            <person name="Liu C."/>
            <person name="Liu B."/>
            <person name="Ren Y."/>
            <person name="Zhang Y."/>
            <person name="Wang H."/>
            <person name="Li S."/>
            <person name="Jiang F."/>
            <person name="Yin L."/>
            <person name="Zhang G."/>
            <person name="Qian W."/>
            <person name="Fan W."/>
        </authorList>
    </citation>
    <scope>NUCLEOTIDE SEQUENCE [LARGE SCALE GENOMIC DNA]</scope>
    <source>
        <strain evidence="13">SZHN2017</strain>
        <tissue evidence="13">Muscle</tissue>
    </source>
</reference>
<keyword evidence="3 9" id="KW-0812">Transmembrane</keyword>
<dbReference type="STRING" id="400727.A0A2T7NBB1"/>
<comment type="similarity">
    <text evidence="9">Belongs to the monovalent cation:proton antiporter 1 (CPA1) transporter (TC 2.A.36) family.</text>
</comment>
<keyword evidence="2 9" id="KW-0813">Transport</keyword>
<keyword evidence="7 11" id="KW-0472">Membrane</keyword>
<feature type="transmembrane region" description="Helical" evidence="11">
    <location>
        <begin position="60"/>
        <end position="82"/>
    </location>
</feature>
<evidence type="ECO:0000313" key="14">
    <source>
        <dbReference type="Proteomes" id="UP000245119"/>
    </source>
</evidence>
<dbReference type="AlphaFoldDB" id="A0A2T7NBB1"/>
<feature type="transmembrane region" description="Helical" evidence="11">
    <location>
        <begin position="221"/>
        <end position="240"/>
    </location>
</feature>
<feature type="transmembrane region" description="Helical" evidence="11">
    <location>
        <begin position="325"/>
        <end position="342"/>
    </location>
</feature>
<dbReference type="GO" id="GO:0051453">
    <property type="term" value="P:regulation of intracellular pH"/>
    <property type="evidence" value="ECO:0007669"/>
    <property type="project" value="TreeGrafter"/>
</dbReference>
<dbReference type="PRINTS" id="PR01084">
    <property type="entry name" value="NAHEXCHNGR"/>
</dbReference>
<evidence type="ECO:0000256" key="2">
    <source>
        <dbReference type="ARBA" id="ARBA00022448"/>
    </source>
</evidence>
<dbReference type="Gene3D" id="6.10.140.1330">
    <property type="match status" value="1"/>
</dbReference>
<evidence type="ECO:0000256" key="4">
    <source>
        <dbReference type="ARBA" id="ARBA00022989"/>
    </source>
</evidence>
<feature type="transmembrane region" description="Helical" evidence="11">
    <location>
        <begin position="252"/>
        <end position="272"/>
    </location>
</feature>
<evidence type="ECO:0000256" key="10">
    <source>
        <dbReference type="SAM" id="MobiDB-lite"/>
    </source>
</evidence>
<evidence type="ECO:0000256" key="3">
    <source>
        <dbReference type="ARBA" id="ARBA00022692"/>
    </source>
</evidence>
<keyword evidence="14" id="KW-1185">Reference proteome</keyword>
<evidence type="ECO:0000256" key="9">
    <source>
        <dbReference type="RuleBase" id="RU003722"/>
    </source>
</evidence>
<keyword evidence="9" id="KW-0050">Antiport</keyword>
<proteinExistence type="inferred from homology"/>
<organism evidence="13 14">
    <name type="scientific">Pomacea canaliculata</name>
    <name type="common">Golden apple snail</name>
    <dbReference type="NCBI Taxonomy" id="400727"/>
    <lineage>
        <taxon>Eukaryota</taxon>
        <taxon>Metazoa</taxon>
        <taxon>Spiralia</taxon>
        <taxon>Lophotrochozoa</taxon>
        <taxon>Mollusca</taxon>
        <taxon>Gastropoda</taxon>
        <taxon>Caenogastropoda</taxon>
        <taxon>Architaenioglossa</taxon>
        <taxon>Ampullarioidea</taxon>
        <taxon>Ampullariidae</taxon>
        <taxon>Pomacea</taxon>
    </lineage>
</organism>
<keyword evidence="4 11" id="KW-1133">Transmembrane helix</keyword>
<dbReference type="NCBIfam" id="TIGR00840">
    <property type="entry name" value="b_cpa1"/>
    <property type="match status" value="1"/>
</dbReference>
<dbReference type="GO" id="GO:0005886">
    <property type="term" value="C:plasma membrane"/>
    <property type="evidence" value="ECO:0007669"/>
    <property type="project" value="TreeGrafter"/>
</dbReference>
<dbReference type="Proteomes" id="UP000245119">
    <property type="component" value="Linkage Group LG14"/>
</dbReference>
<evidence type="ECO:0000256" key="8">
    <source>
        <dbReference type="ARBA" id="ARBA00023201"/>
    </source>
</evidence>
<evidence type="ECO:0000313" key="13">
    <source>
        <dbReference type="EMBL" id="PVD18453.1"/>
    </source>
</evidence>
<comment type="subcellular location">
    <subcellularLocation>
        <location evidence="1">Membrane</location>
        <topology evidence="1">Multi-pass membrane protein</topology>
    </subcellularLocation>
</comment>
<dbReference type="InterPro" id="IPR018422">
    <property type="entry name" value="Cation/H_exchanger_CPA1"/>
</dbReference>
<feature type="domain" description="Cation/H+ exchanger transmembrane" evidence="12">
    <location>
        <begin position="3"/>
        <end position="377"/>
    </location>
</feature>
<feature type="transmembrane region" description="Helical" evidence="11">
    <location>
        <begin position="157"/>
        <end position="190"/>
    </location>
</feature>
<keyword evidence="5" id="KW-0915">Sodium</keyword>
<dbReference type="PANTHER" id="PTHR10110:SF126">
    <property type="entry name" value="NA(+)_H(+) EXCHANGER PROTEIN 7"/>
    <property type="match status" value="1"/>
</dbReference>
<evidence type="ECO:0000256" key="6">
    <source>
        <dbReference type="ARBA" id="ARBA00023065"/>
    </source>
</evidence>
<evidence type="ECO:0000256" key="5">
    <source>
        <dbReference type="ARBA" id="ARBA00023053"/>
    </source>
</evidence>
<keyword evidence="6 9" id="KW-0406">Ion transport</keyword>
<sequence>MLIVLGTAFGAIIHFSQVSKELPELFSPHQFFVFLLPPIILESAFSLYDRTFSENLGTVLLFAVLGTILACFLLGLSLYGLMLCGAMGDIEHISLVQILLFSSLIVAVDPVAVLAVFNEIGVNHVLYFIVFGESLLNDGVTVVLYKVMQVYNEMGTIPIAQIVLGIVKFVVVCAGGLLIGVLAGIVTAVLTKYTYHVRVVQPLVIYTMAYLGFLMAELFEVSGIISIIGCGLIQCHYAFHNISPKSRITVKYFTKVLASASEIIIFLFLGLVMVHDDHEWHTGFVLWTLLLCLVYRFIIVFAMASLINRFDRMRVRRITTDEMFMIAYGGLRGAVAFSLAALLDDKSLPMKQMFVTTTLSTIIFTVFVQGITIKPLVTLLAIKLEPEKNQSMYCELNGHVTDHLMAGIEVVVGMHGRNHLREELDRLDVDYMQKWLVLTPVNSDTQLHDFYEKIVMKEHYKHLKLCKAASMIGESNLPRVDTEYYLKGLTEKEVEEEGEEVTLRKHGEIVPPVSIRQFSRGPPPSDINNAHKLRALLQSQRFSRMLLHNNYDRNLTTDNIYNLSHELKKKTLKNQQLGRILSQIRSRPASWTEDQAQMCTDRGSEKSDLEKNRPSKKRQSADHRPGPAHSDNTPTTPPLDCVFEEDEVNKEDKSDNAATPLMQASLGRGRGSRNRLQRQDDIKMDDLASLQSGKSVD</sequence>
<evidence type="ECO:0000256" key="11">
    <source>
        <dbReference type="SAM" id="Phobius"/>
    </source>
</evidence>
<feature type="transmembrane region" description="Helical" evidence="11">
    <location>
        <begin position="362"/>
        <end position="382"/>
    </location>
</feature>
<comment type="caution">
    <text evidence="13">The sequence shown here is derived from an EMBL/GenBank/DDBJ whole genome shotgun (WGS) entry which is preliminary data.</text>
</comment>
<feature type="transmembrane region" description="Helical" evidence="11">
    <location>
        <begin position="284"/>
        <end position="304"/>
    </location>
</feature>
<dbReference type="InterPro" id="IPR006153">
    <property type="entry name" value="Cation/H_exchanger_TM"/>
</dbReference>
<evidence type="ECO:0000256" key="1">
    <source>
        <dbReference type="ARBA" id="ARBA00004141"/>
    </source>
</evidence>
<keyword evidence="8 9" id="KW-0739">Sodium transport</keyword>
<protein>
    <recommendedName>
        <fullName evidence="9">Sodium/hydrogen exchanger</fullName>
    </recommendedName>
</protein>
<dbReference type="GO" id="GO:0015385">
    <property type="term" value="F:sodium:proton antiporter activity"/>
    <property type="evidence" value="ECO:0007669"/>
    <property type="project" value="InterPro"/>
</dbReference>
<dbReference type="OrthoDB" id="196264at2759"/>
<feature type="region of interest" description="Disordered" evidence="10">
    <location>
        <begin position="587"/>
        <end position="697"/>
    </location>
</feature>
<dbReference type="GO" id="GO:0015386">
    <property type="term" value="F:potassium:proton antiporter activity"/>
    <property type="evidence" value="ECO:0007669"/>
    <property type="project" value="TreeGrafter"/>
</dbReference>
<feature type="transmembrane region" description="Helical" evidence="11">
    <location>
        <begin position="94"/>
        <end position="117"/>
    </location>
</feature>